<dbReference type="PANTHER" id="PTHR30504">
    <property type="entry name" value="GLUCANS BIOSYNTHESIS PROTEIN"/>
    <property type="match status" value="1"/>
</dbReference>
<keyword evidence="4" id="KW-0574">Periplasm</keyword>
<dbReference type="InterPro" id="IPR011013">
    <property type="entry name" value="Gal_mutarotase_sf_dom"/>
</dbReference>
<evidence type="ECO:0000313" key="7">
    <source>
        <dbReference type="EMBL" id="MDJ1158360.1"/>
    </source>
</evidence>
<dbReference type="SUPFAM" id="SSF81296">
    <property type="entry name" value="E set domains"/>
    <property type="match status" value="1"/>
</dbReference>
<evidence type="ECO:0000256" key="3">
    <source>
        <dbReference type="ARBA" id="ARBA00009284"/>
    </source>
</evidence>
<dbReference type="InterPro" id="IPR014756">
    <property type="entry name" value="Ig_E-set"/>
</dbReference>
<evidence type="ECO:0000256" key="1">
    <source>
        <dbReference type="ARBA" id="ARBA00004418"/>
    </source>
</evidence>
<feature type="chain" id="PRO_5045918579" evidence="5">
    <location>
        <begin position="30"/>
        <end position="527"/>
    </location>
</feature>
<dbReference type="PANTHER" id="PTHR30504:SF2">
    <property type="entry name" value="GLUCANS BIOSYNTHESIS PROTEIN G"/>
    <property type="match status" value="1"/>
</dbReference>
<evidence type="ECO:0000256" key="2">
    <source>
        <dbReference type="ARBA" id="ARBA00005001"/>
    </source>
</evidence>
<dbReference type="Gene3D" id="2.70.98.10">
    <property type="match status" value="1"/>
</dbReference>
<keyword evidence="8" id="KW-1185">Reference proteome</keyword>
<dbReference type="RefSeq" id="WP_283740346.1">
    <property type="nucleotide sequence ID" value="NZ_JASJEV010000004.1"/>
</dbReference>
<dbReference type="EMBL" id="JASJEV010000004">
    <property type="protein sequence ID" value="MDJ1158360.1"/>
    <property type="molecule type" value="Genomic_DNA"/>
</dbReference>
<proteinExistence type="inferred from homology"/>
<name>A0ABT7AG66_9HYPH</name>
<sequence>MPSFTRRSFIETLTSLAALGPALSTAAFAQAGGQPAAQPAPAPARFTYDDAVRKARELAAVAFESAPPTLPEPLAKLDFDAYRDIRFRPDKALLATGGGPFRMHMFHLGFLFKRPVTVNVIRDGVPTPVPYSGQLFDYGKNRFDKPLPVNLGFAGFRLQYPLNDPKIHDELIAFLGASYFRFLGRSQRYGLSARGVAVNAGGEEDFPFFREFWIEAPAPGAERVVIYATLDSASLTGAYQFLVYPAKESVVDITATLFPRKPLPKLGIAPLTSMFFVGENDRRFLDEYRPELHDSDGLLIHSDTGEWIWRPLRNPREPSISSFIDRNVRGFGLLQRDRTFEHYQDIDINYELRPGYWVEPRGDWGEGHVELLELPTSDETNDNIVASWVPRQMPEPGQTLVFRYRITAVTDAAALHPGGRAVNTYQTIAKAAGSPETVKPGTRRFLVDFAGDDLAYYMSDPERVQLDISTSAGRILRTFLAPNSKIQGFRAGLDVQLEPGQSTDLRAFLRVGNRALTETWIYPWKAE</sequence>
<dbReference type="Gene3D" id="2.60.40.10">
    <property type="entry name" value="Immunoglobulins"/>
    <property type="match status" value="1"/>
</dbReference>
<gene>
    <name evidence="7" type="ORF">QNA08_08960</name>
</gene>
<evidence type="ECO:0000256" key="5">
    <source>
        <dbReference type="SAM" id="SignalP"/>
    </source>
</evidence>
<dbReference type="InterPro" id="IPR006311">
    <property type="entry name" value="TAT_signal"/>
</dbReference>
<dbReference type="Pfam" id="PF04349">
    <property type="entry name" value="MdoG"/>
    <property type="match status" value="1"/>
</dbReference>
<dbReference type="PIRSF" id="PIRSF006281">
    <property type="entry name" value="MdoG"/>
    <property type="match status" value="1"/>
</dbReference>
<feature type="domain" description="Glucan biosynthesis periplasmic MdoG C-terminal" evidence="6">
    <location>
        <begin position="46"/>
        <end position="524"/>
    </location>
</feature>
<dbReference type="InterPro" id="IPR013783">
    <property type="entry name" value="Ig-like_fold"/>
</dbReference>
<feature type="signal peptide" evidence="5">
    <location>
        <begin position="1"/>
        <end position="29"/>
    </location>
</feature>
<evidence type="ECO:0000256" key="4">
    <source>
        <dbReference type="ARBA" id="ARBA00022764"/>
    </source>
</evidence>
<dbReference type="Proteomes" id="UP001321492">
    <property type="component" value="Unassembled WGS sequence"/>
</dbReference>
<dbReference type="PROSITE" id="PS51318">
    <property type="entry name" value="TAT"/>
    <property type="match status" value="1"/>
</dbReference>
<comment type="similarity">
    <text evidence="3">Belongs to the OpgD/OpgG family.</text>
</comment>
<reference evidence="7 8" key="1">
    <citation type="submission" date="2023-05" db="EMBL/GenBank/DDBJ databases">
        <title>Chelatococcus sp. nov., a moderately thermophilic bacterium isolated from hot spring microbial mat.</title>
        <authorList>
            <person name="Hu C.-J."/>
            <person name="Li W.-J."/>
        </authorList>
    </citation>
    <scope>NUCLEOTIDE SEQUENCE [LARGE SCALE GENOMIC DNA]</scope>
    <source>
        <strain evidence="7 8">SYSU G07232</strain>
    </source>
</reference>
<comment type="subcellular location">
    <subcellularLocation>
        <location evidence="1">Periplasm</location>
    </subcellularLocation>
</comment>
<protein>
    <submittedName>
        <fullName evidence="7">Glucan biosynthesis protein G</fullName>
    </submittedName>
</protein>
<evidence type="ECO:0000259" key="6">
    <source>
        <dbReference type="Pfam" id="PF04349"/>
    </source>
</evidence>
<dbReference type="InterPro" id="IPR014718">
    <property type="entry name" value="GH-type_carb-bd"/>
</dbReference>
<comment type="caution">
    <text evidence="7">The sequence shown here is derived from an EMBL/GenBank/DDBJ whole genome shotgun (WGS) entry which is preliminary data.</text>
</comment>
<keyword evidence="5" id="KW-0732">Signal</keyword>
<dbReference type="SUPFAM" id="SSF74650">
    <property type="entry name" value="Galactose mutarotase-like"/>
    <property type="match status" value="1"/>
</dbReference>
<dbReference type="InterPro" id="IPR007444">
    <property type="entry name" value="Glucan_biosyn_MdoG_C"/>
</dbReference>
<accession>A0ABT7AG66</accession>
<evidence type="ECO:0000313" key="8">
    <source>
        <dbReference type="Proteomes" id="UP001321492"/>
    </source>
</evidence>
<organism evidence="7 8">
    <name type="scientific">Chelatococcus albus</name>
    <dbReference type="NCBI Taxonomy" id="3047466"/>
    <lineage>
        <taxon>Bacteria</taxon>
        <taxon>Pseudomonadati</taxon>
        <taxon>Pseudomonadota</taxon>
        <taxon>Alphaproteobacteria</taxon>
        <taxon>Hyphomicrobiales</taxon>
        <taxon>Chelatococcaceae</taxon>
        <taxon>Chelatococcus</taxon>
    </lineage>
</organism>
<comment type="pathway">
    <text evidence="2">Glycan metabolism; osmoregulated periplasmic glucan (OPG) biosynthesis.</text>
</comment>
<dbReference type="InterPro" id="IPR014438">
    <property type="entry name" value="Glucan_biosyn_MdoG/MdoD"/>
</dbReference>